<evidence type="ECO:0000259" key="4">
    <source>
        <dbReference type="PROSITE" id="PS50887"/>
    </source>
</evidence>
<dbReference type="SMART" id="SM00267">
    <property type="entry name" value="GGDEF"/>
    <property type="match status" value="1"/>
</dbReference>
<keyword evidence="1" id="KW-0175">Coiled coil</keyword>
<keyword evidence="2" id="KW-0812">Transmembrane</keyword>
<organism evidence="5 6">
    <name type="scientific">Roseobacter insulae</name>
    <dbReference type="NCBI Taxonomy" id="2859783"/>
    <lineage>
        <taxon>Bacteria</taxon>
        <taxon>Pseudomonadati</taxon>
        <taxon>Pseudomonadota</taxon>
        <taxon>Alphaproteobacteria</taxon>
        <taxon>Rhodobacterales</taxon>
        <taxon>Roseobacteraceae</taxon>
        <taxon>Roseobacter</taxon>
    </lineage>
</organism>
<keyword evidence="6" id="KW-1185">Reference proteome</keyword>
<comment type="caution">
    <text evidence="5">The sequence shown here is derived from an EMBL/GenBank/DDBJ whole genome shotgun (WGS) entry which is preliminary data.</text>
</comment>
<dbReference type="InterPro" id="IPR000160">
    <property type="entry name" value="GGDEF_dom"/>
</dbReference>
<feature type="transmembrane region" description="Helical" evidence="2">
    <location>
        <begin position="27"/>
        <end position="46"/>
    </location>
</feature>
<dbReference type="Proteomes" id="UP001138661">
    <property type="component" value="Unassembled WGS sequence"/>
</dbReference>
<feature type="domain" description="GGDEF" evidence="4">
    <location>
        <begin position="285"/>
        <end position="418"/>
    </location>
</feature>
<dbReference type="EMBL" id="JAHXDN010000002">
    <property type="protein sequence ID" value="MBW4708007.1"/>
    <property type="molecule type" value="Genomic_DNA"/>
</dbReference>
<feature type="transmembrane region" description="Helical" evidence="2">
    <location>
        <begin position="189"/>
        <end position="212"/>
    </location>
</feature>
<proteinExistence type="predicted"/>
<evidence type="ECO:0000256" key="2">
    <source>
        <dbReference type="SAM" id="Phobius"/>
    </source>
</evidence>
<keyword evidence="2" id="KW-1133">Transmembrane helix</keyword>
<keyword evidence="2" id="KW-0472">Membrane</keyword>
<reference evidence="5" key="1">
    <citation type="submission" date="2021-07" db="EMBL/GenBank/DDBJ databases">
        <title>Roseobacter insulae sp. nov., isolated from a tidal flat.</title>
        <authorList>
            <person name="Park S."/>
            <person name="Yoon J.-H."/>
        </authorList>
    </citation>
    <scope>NUCLEOTIDE SEQUENCE</scope>
    <source>
        <strain evidence="5">YSTF-M11</strain>
    </source>
</reference>
<dbReference type="Pfam" id="PF00990">
    <property type="entry name" value="GGDEF"/>
    <property type="match status" value="1"/>
</dbReference>
<dbReference type="AlphaFoldDB" id="A0A9X1FUQ3"/>
<dbReference type="InterPro" id="IPR001633">
    <property type="entry name" value="EAL_dom"/>
</dbReference>
<feature type="coiled-coil region" evidence="1">
    <location>
        <begin position="220"/>
        <end position="254"/>
    </location>
</feature>
<dbReference type="PROSITE" id="PS50887">
    <property type="entry name" value="GGDEF"/>
    <property type="match status" value="1"/>
</dbReference>
<dbReference type="NCBIfam" id="TIGR00254">
    <property type="entry name" value="GGDEF"/>
    <property type="match status" value="1"/>
</dbReference>
<dbReference type="SMART" id="SM00052">
    <property type="entry name" value="EAL"/>
    <property type="match status" value="1"/>
</dbReference>
<dbReference type="InterPro" id="IPR050706">
    <property type="entry name" value="Cyclic-di-GMP_PDE-like"/>
</dbReference>
<gene>
    <name evidence="5" type="ORF">KX928_09425</name>
</gene>
<dbReference type="GO" id="GO:0071111">
    <property type="term" value="F:cyclic-guanylate-specific phosphodiesterase activity"/>
    <property type="evidence" value="ECO:0007669"/>
    <property type="project" value="InterPro"/>
</dbReference>
<sequence length="689" mass="76275">MGVFSKIIRKFQRHVCITDPQSLWKRYAVGFALVVVTIGAAHYASIRAISASEMDAKASHISTQQIMLSQRILFLMRESDRNPSLETEARLASAIRLFESSHEWLTTRQQLSPALNQLYFENDEFPLDYFSRRFVKTARFAMEAQGQVRANMENQLVALGQQNLLSALNTASRLHEQRSRAQTRWLQRLEAIALGAALIVLFLEAAVIFIPAQISVSRAIRRLKRRSNQLTASYETLKNRNEELVAARKNLTHAANHDALTGLLNRRALYDFLTNQKPTPESGDVALSVLKIDLDRFKSVNDTLGHKVGDDVLIAVANILLSQARSDDLVSRIGGDEFVIVVKAPRSMDALESLGTRIVDAISKPMKIDGATCRIGASVGFTMATSSVATPDQLLIEADLALYEAKRAGRGQVFSYSGDLRTEIDTREALFAEITHALAEDQFVPHLQPQIFTGSGKIYGCEILARWNHPTRGIIAPGTFLAAAEEAGMIRQIDLIMVEKGLDLLEQFRARGMEVPSISINASPDTLRDPNLPDRLLQEVLARGLSPQDLTVEVLESTLIESEDDEAIQTIENLTGSGFAVVLDDFGTGYASMSNLSRLRFDGLKLDRSLVEPVPNARAESIIGAVVALSRNLGMRVVAEGVENDAHYERVKALGCDVVQGYRLGYPMPAEAFADWYDTFMKSTQKRQA</sequence>
<dbReference type="Pfam" id="PF00563">
    <property type="entry name" value="EAL"/>
    <property type="match status" value="1"/>
</dbReference>
<protein>
    <submittedName>
        <fullName evidence="5">EAL domain-containing protein</fullName>
    </submittedName>
</protein>
<evidence type="ECO:0000313" key="5">
    <source>
        <dbReference type="EMBL" id="MBW4708007.1"/>
    </source>
</evidence>
<dbReference type="CDD" id="cd01949">
    <property type="entry name" value="GGDEF"/>
    <property type="match status" value="1"/>
</dbReference>
<evidence type="ECO:0000313" key="6">
    <source>
        <dbReference type="Proteomes" id="UP001138661"/>
    </source>
</evidence>
<dbReference type="PANTHER" id="PTHR33121">
    <property type="entry name" value="CYCLIC DI-GMP PHOSPHODIESTERASE PDEF"/>
    <property type="match status" value="1"/>
</dbReference>
<evidence type="ECO:0000256" key="1">
    <source>
        <dbReference type="SAM" id="Coils"/>
    </source>
</evidence>
<dbReference type="PROSITE" id="PS50883">
    <property type="entry name" value="EAL"/>
    <property type="match status" value="1"/>
</dbReference>
<dbReference type="PANTHER" id="PTHR33121:SF70">
    <property type="entry name" value="SIGNALING PROTEIN YKOW"/>
    <property type="match status" value="1"/>
</dbReference>
<evidence type="ECO:0000259" key="3">
    <source>
        <dbReference type="PROSITE" id="PS50883"/>
    </source>
</evidence>
<feature type="domain" description="EAL" evidence="3">
    <location>
        <begin position="427"/>
        <end position="681"/>
    </location>
</feature>
<accession>A0A9X1FUQ3</accession>
<dbReference type="RefSeq" id="WP_219501379.1">
    <property type="nucleotide sequence ID" value="NZ_JAHXDN010000002.1"/>
</dbReference>
<dbReference type="CDD" id="cd01948">
    <property type="entry name" value="EAL"/>
    <property type="match status" value="1"/>
</dbReference>
<name>A0A9X1FUQ3_9RHOB</name>